<evidence type="ECO:0000313" key="1">
    <source>
        <dbReference type="EMBL" id="TWB69501.1"/>
    </source>
</evidence>
<proteinExistence type="predicted"/>
<comment type="caution">
    <text evidence="1">The sequence shown here is derived from an EMBL/GenBank/DDBJ whole genome shotgun (WGS) entry which is preliminary data.</text>
</comment>
<dbReference type="EMBL" id="VITW01000009">
    <property type="protein sequence ID" value="TWB69501.1"/>
    <property type="molecule type" value="Genomic_DNA"/>
</dbReference>
<reference evidence="1 2" key="1">
    <citation type="submission" date="2019-06" db="EMBL/GenBank/DDBJ databases">
        <title>Genomic Encyclopedia of Type Strains, Phase IV (KMG-V): Genome sequencing to study the core and pangenomes of soil and plant-associated prokaryotes.</title>
        <authorList>
            <person name="Whitman W."/>
        </authorList>
    </citation>
    <scope>NUCLEOTIDE SEQUENCE [LARGE SCALE GENOMIC DNA]</scope>
    <source>
        <strain evidence="1 2">BR 10556</strain>
    </source>
</reference>
<name>A0A560JE64_9BRAD</name>
<protein>
    <submittedName>
        <fullName evidence="1">Uncharacterized protein</fullName>
    </submittedName>
</protein>
<gene>
    <name evidence="1" type="ORF">FBZ95_10997</name>
</gene>
<keyword evidence="2" id="KW-1185">Reference proteome</keyword>
<dbReference type="AlphaFoldDB" id="A0A560JE64"/>
<evidence type="ECO:0000313" key="2">
    <source>
        <dbReference type="Proteomes" id="UP000315914"/>
    </source>
</evidence>
<dbReference type="STRING" id="1399419.A5906_05300"/>
<organism evidence="1 2">
    <name type="scientific">Bradyrhizobium sacchari</name>
    <dbReference type="NCBI Taxonomy" id="1399419"/>
    <lineage>
        <taxon>Bacteria</taxon>
        <taxon>Pseudomonadati</taxon>
        <taxon>Pseudomonadota</taxon>
        <taxon>Alphaproteobacteria</taxon>
        <taxon>Hyphomicrobiales</taxon>
        <taxon>Nitrobacteraceae</taxon>
        <taxon>Bradyrhizobium</taxon>
    </lineage>
</organism>
<dbReference type="Proteomes" id="UP000315914">
    <property type="component" value="Unassembled WGS sequence"/>
</dbReference>
<sequence>MAFGCTVVSTVTRLRSALQNGLALRQQQALGPQQLQLVAKSLAPLGSVPSARAGRRAERTLRLKYWKYGAFGQARTHPLKG</sequence>
<accession>A0A560JE64</accession>